<dbReference type="Proteomes" id="UP000244064">
    <property type="component" value="Unassembled WGS sequence"/>
</dbReference>
<dbReference type="InterPro" id="IPR012674">
    <property type="entry name" value="Calycin"/>
</dbReference>
<comment type="subcellular location">
    <subcellularLocation>
        <location evidence="2">Cell outer membrane</location>
    </subcellularLocation>
</comment>
<keyword evidence="2" id="KW-0998">Cell outer membrane</keyword>
<comment type="caution">
    <text evidence="4">The sequence shown here is derived from an EMBL/GenBank/DDBJ whole genome shotgun (WGS) entry which is preliminary data.</text>
</comment>
<gene>
    <name evidence="4" type="ORF">DBO85_17030</name>
</gene>
<organism evidence="4 5">
    <name type="scientific">Pseudomonas mangrovi</name>
    <dbReference type="NCBI Taxonomy" id="2161748"/>
    <lineage>
        <taxon>Bacteria</taxon>
        <taxon>Pseudomonadati</taxon>
        <taxon>Pseudomonadota</taxon>
        <taxon>Gammaproteobacteria</taxon>
        <taxon>Pseudomonadales</taxon>
        <taxon>Pseudomonadaceae</taxon>
        <taxon>Pseudomonas</taxon>
    </lineage>
</organism>
<feature type="chain" id="PRO_5015377674" description="Outer membrane lipoprotein Blc" evidence="2">
    <location>
        <begin position="19"/>
        <end position="178"/>
    </location>
</feature>
<dbReference type="InterPro" id="IPR022272">
    <property type="entry name" value="Lipocalin_CS"/>
</dbReference>
<dbReference type="PANTHER" id="PTHR10612">
    <property type="entry name" value="APOLIPOPROTEIN D"/>
    <property type="match status" value="1"/>
</dbReference>
<dbReference type="EMBL" id="QASN01000021">
    <property type="protein sequence ID" value="PTU72956.1"/>
    <property type="molecule type" value="Genomic_DNA"/>
</dbReference>
<evidence type="ECO:0000313" key="4">
    <source>
        <dbReference type="EMBL" id="PTU72956.1"/>
    </source>
</evidence>
<evidence type="ECO:0000256" key="1">
    <source>
        <dbReference type="ARBA" id="ARBA00006889"/>
    </source>
</evidence>
<evidence type="ECO:0000256" key="2">
    <source>
        <dbReference type="PIRNR" id="PIRNR036893"/>
    </source>
</evidence>
<keyword evidence="2" id="KW-0446">Lipid-binding</keyword>
<dbReference type="PIRSF" id="PIRSF036893">
    <property type="entry name" value="Lipocalin_ApoD"/>
    <property type="match status" value="1"/>
</dbReference>
<dbReference type="InterPro" id="IPR000566">
    <property type="entry name" value="Lipocln_cytosolic_FA-bd_dom"/>
</dbReference>
<dbReference type="InterPro" id="IPR022271">
    <property type="entry name" value="Lipocalin_ApoD"/>
</dbReference>
<accession>A0A2T5P5D6</accession>
<feature type="signal peptide" evidence="2">
    <location>
        <begin position="1"/>
        <end position="18"/>
    </location>
</feature>
<dbReference type="PRINTS" id="PR01171">
    <property type="entry name" value="BCTLIPOCALIN"/>
</dbReference>
<keyword evidence="5" id="KW-1185">Reference proteome</keyword>
<dbReference type="GO" id="GO:0009279">
    <property type="term" value="C:cell outer membrane"/>
    <property type="evidence" value="ECO:0007669"/>
    <property type="project" value="UniProtKB-SubCell"/>
</dbReference>
<keyword evidence="2" id="KW-0449">Lipoprotein</keyword>
<sequence length="178" mass="20558">MKSHAAIALLCLSLFGCAQRESPPQTVGEIDLQRYQGTWYEIARLPMFFQRKCLQAQADYRLRVDGKVAVLNQCRTGDGEWISAAGAAEPVEGRSDRLQVRFDNWFSRLFPSLTTGDYWVLHLDEDYRIALVGHPERKYLWLLSREPQLSTGQREELLRVAREQGYALDELIWRADNP</sequence>
<dbReference type="GO" id="GO:0008289">
    <property type="term" value="F:lipid binding"/>
    <property type="evidence" value="ECO:0007669"/>
    <property type="project" value="UniProtKB-UniRule"/>
</dbReference>
<feature type="domain" description="Lipocalin/cytosolic fatty-acid binding" evidence="3">
    <location>
        <begin position="30"/>
        <end position="175"/>
    </location>
</feature>
<dbReference type="InterPro" id="IPR002446">
    <property type="entry name" value="Lipocalin_bac"/>
</dbReference>
<evidence type="ECO:0000259" key="3">
    <source>
        <dbReference type="Pfam" id="PF08212"/>
    </source>
</evidence>
<comment type="similarity">
    <text evidence="1 2">Belongs to the calycin superfamily. Lipocalin family.</text>
</comment>
<keyword evidence="2" id="KW-0472">Membrane</keyword>
<dbReference type="PANTHER" id="PTHR10612:SF34">
    <property type="entry name" value="APOLIPOPROTEIN D"/>
    <property type="match status" value="1"/>
</dbReference>
<dbReference type="AlphaFoldDB" id="A0A2T5P5D6"/>
<comment type="subunit">
    <text evidence="2">Homodimer.</text>
</comment>
<evidence type="ECO:0000313" key="5">
    <source>
        <dbReference type="Proteomes" id="UP000244064"/>
    </source>
</evidence>
<dbReference type="Pfam" id="PF08212">
    <property type="entry name" value="Lipocalin_2"/>
    <property type="match status" value="1"/>
</dbReference>
<dbReference type="OrthoDB" id="9793905at2"/>
<dbReference type="PROSITE" id="PS00213">
    <property type="entry name" value="LIPOCALIN"/>
    <property type="match status" value="1"/>
</dbReference>
<dbReference type="CDD" id="cd19438">
    <property type="entry name" value="lipocalin_Blc-like"/>
    <property type="match status" value="1"/>
</dbReference>
<comment type="function">
    <text evidence="2">Involved in the storage or transport of lipids necessary for membrane maintenance under stressful conditions. Displays a binding preference for lysophospholipids.</text>
</comment>
<dbReference type="InterPro" id="IPR047202">
    <property type="entry name" value="Lipocalin_Blc-like_dom"/>
</dbReference>
<dbReference type="SUPFAM" id="SSF50814">
    <property type="entry name" value="Lipocalins"/>
    <property type="match status" value="1"/>
</dbReference>
<proteinExistence type="inferred from homology"/>
<dbReference type="Gene3D" id="2.40.128.20">
    <property type="match status" value="1"/>
</dbReference>
<dbReference type="GO" id="GO:0006950">
    <property type="term" value="P:response to stress"/>
    <property type="evidence" value="ECO:0007669"/>
    <property type="project" value="UniProtKB-ARBA"/>
</dbReference>
<protein>
    <recommendedName>
        <fullName evidence="2">Outer membrane lipoprotein Blc</fullName>
    </recommendedName>
</protein>
<reference evidence="4 5" key="1">
    <citation type="submission" date="2018-04" db="EMBL/GenBank/DDBJ databases">
        <title>Pseudomonas sp. nov., isolated from mangrove soil.</title>
        <authorList>
            <person name="Chen C."/>
        </authorList>
    </citation>
    <scope>NUCLEOTIDE SEQUENCE [LARGE SCALE GENOMIC DNA]</scope>
    <source>
        <strain evidence="4 5">TC-11</strain>
    </source>
</reference>
<dbReference type="RefSeq" id="WP_108108657.1">
    <property type="nucleotide sequence ID" value="NZ_QASN01000021.1"/>
</dbReference>
<keyword evidence="2" id="KW-0732">Signal</keyword>
<name>A0A2T5P5D6_9PSED</name>
<dbReference type="PROSITE" id="PS51257">
    <property type="entry name" value="PROKAR_LIPOPROTEIN"/>
    <property type="match status" value="1"/>
</dbReference>